<dbReference type="EMBL" id="CALNXK010000322">
    <property type="protein sequence ID" value="CAH3182388.1"/>
    <property type="molecule type" value="Genomic_DNA"/>
</dbReference>
<reference evidence="1 2" key="1">
    <citation type="submission" date="2022-05" db="EMBL/GenBank/DDBJ databases">
        <authorList>
            <consortium name="Genoscope - CEA"/>
            <person name="William W."/>
        </authorList>
    </citation>
    <scope>NUCLEOTIDE SEQUENCE [LARGE SCALE GENOMIC DNA]</scope>
</reference>
<comment type="caution">
    <text evidence="1">The sequence shown here is derived from an EMBL/GenBank/DDBJ whole genome shotgun (WGS) entry which is preliminary data.</text>
</comment>
<keyword evidence="2" id="KW-1185">Reference proteome</keyword>
<sequence>MEEIIKFLEDEEGILVTAKRGIAGVIIALGNDEELDPFTKYLMFTHMYTPEQVKEIGHEEIYRRQQKFKEDELPPDVSYHEDDGTNGKDYEISGFGWEEDGRGHITVSEKHENENDIFEEVNIPVPLILDEDWLRKNKGI</sequence>
<name>A0ABN8RY52_9CNID</name>
<gene>
    <name evidence="1" type="ORF">PLOB_00026961</name>
</gene>
<proteinExistence type="predicted"/>
<accession>A0ABN8RY52</accession>
<evidence type="ECO:0000313" key="2">
    <source>
        <dbReference type="Proteomes" id="UP001159405"/>
    </source>
</evidence>
<organism evidence="1 2">
    <name type="scientific">Porites lobata</name>
    <dbReference type="NCBI Taxonomy" id="104759"/>
    <lineage>
        <taxon>Eukaryota</taxon>
        <taxon>Metazoa</taxon>
        <taxon>Cnidaria</taxon>
        <taxon>Anthozoa</taxon>
        <taxon>Hexacorallia</taxon>
        <taxon>Scleractinia</taxon>
        <taxon>Fungiina</taxon>
        <taxon>Poritidae</taxon>
        <taxon>Porites</taxon>
    </lineage>
</organism>
<evidence type="ECO:0000313" key="1">
    <source>
        <dbReference type="EMBL" id="CAH3182388.1"/>
    </source>
</evidence>
<protein>
    <submittedName>
        <fullName evidence="1">Uncharacterized protein</fullName>
    </submittedName>
</protein>
<dbReference type="Proteomes" id="UP001159405">
    <property type="component" value="Unassembled WGS sequence"/>
</dbReference>